<keyword evidence="1" id="KW-1133">Transmembrane helix</keyword>
<dbReference type="Gene3D" id="1.10.260.40">
    <property type="entry name" value="lambda repressor-like DNA-binding domains"/>
    <property type="match status" value="1"/>
</dbReference>
<reference evidence="3 4" key="1">
    <citation type="submission" date="2018-09" db="EMBL/GenBank/DDBJ databases">
        <title>Complete genome sequence of Euzebya sp. DY32-46 isolated from seawater of Pacific Ocean.</title>
        <authorList>
            <person name="Xu L."/>
            <person name="Wu Y.-H."/>
            <person name="Xu X.-W."/>
        </authorList>
    </citation>
    <scope>NUCLEOTIDE SEQUENCE [LARGE SCALE GENOMIC DNA]</scope>
    <source>
        <strain evidence="3 4">DY32-46</strain>
        <plasmid evidence="4">pedy32-46i</plasmid>
    </source>
</reference>
<accession>A0A346Y6G7</accession>
<dbReference type="SMART" id="SM00530">
    <property type="entry name" value="HTH_XRE"/>
    <property type="match status" value="1"/>
</dbReference>
<geneLocation type="plasmid" evidence="4">
    <name>pedy32-46i</name>
</geneLocation>
<keyword evidence="1" id="KW-0472">Membrane</keyword>
<dbReference type="EMBL" id="CP031166">
    <property type="protein sequence ID" value="AXV10064.1"/>
    <property type="molecule type" value="Genomic_DNA"/>
</dbReference>
<evidence type="ECO:0000259" key="2">
    <source>
        <dbReference type="PROSITE" id="PS50943"/>
    </source>
</evidence>
<gene>
    <name evidence="3" type="ORF">DVS28_b0294</name>
</gene>
<dbReference type="PROSITE" id="PS50943">
    <property type="entry name" value="HTH_CROC1"/>
    <property type="match status" value="1"/>
</dbReference>
<dbReference type="InterPro" id="IPR001387">
    <property type="entry name" value="Cro/C1-type_HTH"/>
</dbReference>
<dbReference type="RefSeq" id="WP_164711126.1">
    <property type="nucleotide sequence ID" value="NZ_CP031166.1"/>
</dbReference>
<dbReference type="InterPro" id="IPR010982">
    <property type="entry name" value="Lambda_DNA-bd_dom_sf"/>
</dbReference>
<organism evidence="3 4">
    <name type="scientific">Euzebya pacifica</name>
    <dbReference type="NCBI Taxonomy" id="1608957"/>
    <lineage>
        <taxon>Bacteria</taxon>
        <taxon>Bacillati</taxon>
        <taxon>Actinomycetota</taxon>
        <taxon>Nitriliruptoria</taxon>
        <taxon>Euzebyales</taxon>
    </lineage>
</organism>
<sequence>MAKSKKPGGNRRVPPDVIRDALILGGMAASPIGLPAAVVLGALAGARRARYVRARRTELGLTQAEAAAAAGVSLRTWQNLESARHRVVAESTLETAIAALAMPETVEVPVALDPDDEDALEAALPVTGDHDVRAGRLALRLRDLTPDQLDVIEAMLDQMSPRRR</sequence>
<name>A0A346Y6G7_9ACTN</name>
<protein>
    <recommendedName>
        <fullName evidence="2">HTH cro/C1-type domain-containing protein</fullName>
    </recommendedName>
</protein>
<dbReference type="Proteomes" id="UP000264006">
    <property type="component" value="Plasmid pEDY32-46I"/>
</dbReference>
<evidence type="ECO:0000313" key="4">
    <source>
        <dbReference type="Proteomes" id="UP000264006"/>
    </source>
</evidence>
<evidence type="ECO:0000256" key="1">
    <source>
        <dbReference type="SAM" id="Phobius"/>
    </source>
</evidence>
<dbReference type="SUPFAM" id="SSF47413">
    <property type="entry name" value="lambda repressor-like DNA-binding domains"/>
    <property type="match status" value="1"/>
</dbReference>
<keyword evidence="3" id="KW-0614">Plasmid</keyword>
<dbReference type="KEGG" id="euz:DVS28_b0294"/>
<keyword evidence="1" id="KW-0812">Transmembrane</keyword>
<evidence type="ECO:0000313" key="3">
    <source>
        <dbReference type="EMBL" id="AXV10064.1"/>
    </source>
</evidence>
<dbReference type="Pfam" id="PF13560">
    <property type="entry name" value="HTH_31"/>
    <property type="match status" value="1"/>
</dbReference>
<proteinExistence type="predicted"/>
<dbReference type="GO" id="GO:0003677">
    <property type="term" value="F:DNA binding"/>
    <property type="evidence" value="ECO:0007669"/>
    <property type="project" value="InterPro"/>
</dbReference>
<dbReference type="AlphaFoldDB" id="A0A346Y6G7"/>
<feature type="domain" description="HTH cro/C1-type" evidence="2">
    <location>
        <begin position="52"/>
        <end position="108"/>
    </location>
</feature>
<keyword evidence="4" id="KW-1185">Reference proteome</keyword>
<feature type="transmembrane region" description="Helical" evidence="1">
    <location>
        <begin position="21"/>
        <end position="46"/>
    </location>
</feature>